<dbReference type="RefSeq" id="WP_006006193.1">
    <property type="nucleotide sequence ID" value="NZ_BAET01000025.1"/>
</dbReference>
<protein>
    <recommendedName>
        <fullName evidence="3">Phosphoadenosine 5'-phosphosulfate reductase</fullName>
        <shortName evidence="3">PAPS reductase</shortName>
        <ecNumber evidence="3">1.8.4.8</ecNumber>
    </recommendedName>
    <alternativeName>
        <fullName evidence="3">3'-phosphoadenylylsulfate reductase</fullName>
    </alternativeName>
    <alternativeName>
        <fullName evidence="3">PAPS reductase, thioredoxin dependent</fullName>
    </alternativeName>
    <alternativeName>
        <fullName evidence="3">PAPS sulfotransferase</fullName>
    </alternativeName>
    <alternativeName>
        <fullName evidence="3">PAdoPS reductase</fullName>
    </alternativeName>
</protein>
<dbReference type="PANTHER" id="PTHR46509:SF1">
    <property type="entry name" value="PHOSPHOADENOSINE PHOSPHOSULFATE REDUCTASE"/>
    <property type="match status" value="1"/>
</dbReference>
<comment type="similarity">
    <text evidence="1 3">Belongs to the PAPS reductase family. CysH subfamily.</text>
</comment>
<accession>H5TD74</accession>
<dbReference type="GO" id="GO:0070814">
    <property type="term" value="P:hydrogen sulfide biosynthetic process"/>
    <property type="evidence" value="ECO:0007669"/>
    <property type="project" value="UniProtKB-UniRule"/>
</dbReference>
<dbReference type="InterPro" id="IPR011800">
    <property type="entry name" value="PAPS_reductase_CysH"/>
</dbReference>
<dbReference type="STRING" id="56804.BAE46_12345"/>
<dbReference type="eggNOG" id="COG0175">
    <property type="taxonomic scope" value="Bacteria"/>
</dbReference>
<comment type="catalytic activity">
    <reaction evidence="3">
        <text>[thioredoxin]-disulfide + sulfite + adenosine 3',5'-bisphosphate + 2 H(+) = [thioredoxin]-dithiol + 3'-phosphoadenylyl sulfate</text>
        <dbReference type="Rhea" id="RHEA:11724"/>
        <dbReference type="Rhea" id="RHEA-COMP:10698"/>
        <dbReference type="Rhea" id="RHEA-COMP:10700"/>
        <dbReference type="ChEBI" id="CHEBI:15378"/>
        <dbReference type="ChEBI" id="CHEBI:17359"/>
        <dbReference type="ChEBI" id="CHEBI:29950"/>
        <dbReference type="ChEBI" id="CHEBI:50058"/>
        <dbReference type="ChEBI" id="CHEBI:58339"/>
        <dbReference type="ChEBI" id="CHEBI:58343"/>
        <dbReference type="EC" id="1.8.4.8"/>
    </reaction>
</comment>
<dbReference type="CDD" id="cd23945">
    <property type="entry name" value="PAPS_reductase"/>
    <property type="match status" value="1"/>
</dbReference>
<comment type="pathway">
    <text evidence="3">Sulfur metabolism; hydrogen sulfide biosynthesis; sulfite from sulfate: step 3/3.</text>
</comment>
<reference evidence="5 6" key="2">
    <citation type="journal article" date="2017" name="Antonie Van Leeuwenhoek">
        <title>Rhizobium rhizosphaerae sp. nov., a novel species isolated from rice rhizosphere.</title>
        <authorList>
            <person name="Zhao J.J."/>
            <person name="Zhang J."/>
            <person name="Zhang R.J."/>
            <person name="Zhang C.W."/>
            <person name="Yin H.Q."/>
            <person name="Zhang X.X."/>
        </authorList>
    </citation>
    <scope>NUCLEOTIDE SEQUENCE [LARGE SCALE GENOMIC DNA]</scope>
    <source>
        <strain evidence="5 6">ACAM 611</strain>
    </source>
</reference>
<evidence type="ECO:0000256" key="2">
    <source>
        <dbReference type="ARBA" id="ARBA00023002"/>
    </source>
</evidence>
<comment type="subcellular location">
    <subcellularLocation>
        <location evidence="3">Cytoplasm</location>
    </subcellularLocation>
</comment>
<evidence type="ECO:0000256" key="1">
    <source>
        <dbReference type="ARBA" id="ARBA00009732"/>
    </source>
</evidence>
<proteinExistence type="inferred from homology"/>
<dbReference type="SUPFAM" id="SSF52402">
    <property type="entry name" value="Adenine nucleotide alpha hydrolases-like"/>
    <property type="match status" value="1"/>
</dbReference>
<comment type="caution">
    <text evidence="5">The sequence shown here is derived from an EMBL/GenBank/DDBJ whole genome shotgun (WGS) entry which is preliminary data.</text>
</comment>
<keyword evidence="6" id="KW-1185">Reference proteome</keyword>
<dbReference type="InterPro" id="IPR002500">
    <property type="entry name" value="PAPS_reduct_dom"/>
</dbReference>
<dbReference type="InterPro" id="IPR014729">
    <property type="entry name" value="Rossmann-like_a/b/a_fold"/>
</dbReference>
<evidence type="ECO:0000256" key="3">
    <source>
        <dbReference type="HAMAP-Rule" id="MF_00063"/>
    </source>
</evidence>
<dbReference type="AlphaFoldDB" id="H5TD74"/>
<keyword evidence="2 3" id="KW-0560">Oxidoreductase</keyword>
<gene>
    <name evidence="3 5" type="primary">cysH</name>
    <name evidence="5" type="ORF">GPUN_2136</name>
</gene>
<feature type="domain" description="Phosphoadenosine phosphosulphate reductase" evidence="4">
    <location>
        <begin position="63"/>
        <end position="234"/>
    </location>
</feature>
<dbReference type="GO" id="GO:0019379">
    <property type="term" value="P:sulfate assimilation, phosphoadenylyl sulfate reduction by phosphoadenylyl-sulfate reductase (thioredoxin)"/>
    <property type="evidence" value="ECO:0007669"/>
    <property type="project" value="UniProtKB-UniRule"/>
</dbReference>
<dbReference type="NCBIfam" id="TIGR02057">
    <property type="entry name" value="PAPS_reductase"/>
    <property type="match status" value="1"/>
</dbReference>
<dbReference type="GO" id="GO:0005737">
    <property type="term" value="C:cytoplasm"/>
    <property type="evidence" value="ECO:0007669"/>
    <property type="project" value="UniProtKB-SubCell"/>
</dbReference>
<organism evidence="5 6">
    <name type="scientific">Glaciecola punicea ACAM 611</name>
    <dbReference type="NCBI Taxonomy" id="1121923"/>
    <lineage>
        <taxon>Bacteria</taxon>
        <taxon>Pseudomonadati</taxon>
        <taxon>Pseudomonadota</taxon>
        <taxon>Gammaproteobacteria</taxon>
        <taxon>Alteromonadales</taxon>
        <taxon>Alteromonadaceae</taxon>
        <taxon>Glaciecola</taxon>
    </lineage>
</organism>
<feature type="active site" description="Nucleophile; cysteine thiosulfonate intermediate" evidence="3">
    <location>
        <position position="254"/>
    </location>
</feature>
<dbReference type="NCBIfam" id="TIGR00434">
    <property type="entry name" value="cysH"/>
    <property type="match status" value="1"/>
</dbReference>
<sequence>MRSATAHKGKSGKSDRSVACDKTVQTINVNAVTESIADMNLMLENLTPLARVEWSLTHLPSQHMLSSSFGAHSAVMIHLLNQVAPGIPVVLTDTGHLFAETYQFIDMLTEKLDVNLHVYRAQVSAAWQEARFGKLWEKGLEDIEKYNTMNKVKPMQTALRDLKAKTWFAGLRRSQSQGRKSLNVLHKQASQFKVHPIIDQSNRDLHLYMQTHKLPYHPMWDRGYVSIGDWHSTAKLEAGMTEEQTRFFGLKRECGLHEFGDGGGI</sequence>
<evidence type="ECO:0000313" key="5">
    <source>
        <dbReference type="EMBL" id="GAB56251.1"/>
    </source>
</evidence>
<dbReference type="PIRSF" id="PIRSF000857">
    <property type="entry name" value="PAPS_reductase"/>
    <property type="match status" value="1"/>
</dbReference>
<comment type="function">
    <text evidence="3">Catalyzes the formation of sulfite from phosphoadenosine 5'-phosphosulfate (PAPS) using thioredoxin as an electron donor.</text>
</comment>
<dbReference type="NCBIfam" id="NF002537">
    <property type="entry name" value="PRK02090.1"/>
    <property type="match status" value="1"/>
</dbReference>
<dbReference type="EC" id="1.8.4.8" evidence="3"/>
<evidence type="ECO:0000313" key="6">
    <source>
        <dbReference type="Proteomes" id="UP000053586"/>
    </source>
</evidence>
<dbReference type="HAMAP" id="MF_00063">
    <property type="entry name" value="CysH"/>
    <property type="match status" value="1"/>
</dbReference>
<dbReference type="InterPro" id="IPR004511">
    <property type="entry name" value="PAPS/APS_Rdtase"/>
</dbReference>
<keyword evidence="3" id="KW-0963">Cytoplasm</keyword>
<name>H5TD74_9ALTE</name>
<dbReference type="PANTHER" id="PTHR46509">
    <property type="entry name" value="PHOSPHOADENOSINE PHOSPHOSULFATE REDUCTASE"/>
    <property type="match status" value="1"/>
</dbReference>
<dbReference type="EMBL" id="BAET01000025">
    <property type="protein sequence ID" value="GAB56251.1"/>
    <property type="molecule type" value="Genomic_DNA"/>
</dbReference>
<dbReference type="GO" id="GO:0004604">
    <property type="term" value="F:phosphoadenylyl-sulfate reductase (thioredoxin) activity"/>
    <property type="evidence" value="ECO:0007669"/>
    <property type="project" value="UniProtKB-UniRule"/>
</dbReference>
<dbReference type="Proteomes" id="UP000053586">
    <property type="component" value="Unassembled WGS sequence"/>
</dbReference>
<evidence type="ECO:0000259" key="4">
    <source>
        <dbReference type="Pfam" id="PF01507"/>
    </source>
</evidence>
<reference evidence="5 6" key="1">
    <citation type="journal article" date="2012" name="J. Bacteriol.">
        <title>Genome sequence of proteorhodopsin-containing sea ice bacterium Glaciecola punicea ACAM 611T.</title>
        <authorList>
            <person name="Qin Q.-L."/>
            <person name="Xie B.-B."/>
            <person name="Shu Y.-L."/>
            <person name="Rong J.-C."/>
            <person name="Zhao D.-L."/>
            <person name="Zhang X.-Y."/>
            <person name="Chen X.-L."/>
            <person name="Zhou B.-C."/>
            <person name="Zhanga Y.-Z."/>
        </authorList>
    </citation>
    <scope>NUCLEOTIDE SEQUENCE [LARGE SCALE GENOMIC DNA]</scope>
    <source>
        <strain evidence="5 6">ACAM 611</strain>
    </source>
</reference>
<dbReference type="Gene3D" id="3.40.50.620">
    <property type="entry name" value="HUPs"/>
    <property type="match status" value="1"/>
</dbReference>
<comment type="caution">
    <text evidence="3">Lacks conserved residue(s) required for the propagation of feature annotation.</text>
</comment>
<dbReference type="UniPathway" id="UPA00140">
    <property type="reaction ID" value="UER00206"/>
</dbReference>
<dbReference type="OrthoDB" id="9794018at2"/>
<dbReference type="Pfam" id="PF01507">
    <property type="entry name" value="PAPS_reduct"/>
    <property type="match status" value="1"/>
</dbReference>